<dbReference type="Gene3D" id="2.40.50.100">
    <property type="match status" value="1"/>
</dbReference>
<evidence type="ECO:0000256" key="4">
    <source>
        <dbReference type="SAM" id="SignalP"/>
    </source>
</evidence>
<dbReference type="EMBL" id="JABEVQ010000004">
    <property type="protein sequence ID" value="NWN91731.1"/>
    <property type="molecule type" value="Genomic_DNA"/>
</dbReference>
<dbReference type="InterPro" id="IPR058625">
    <property type="entry name" value="MdtA-like_BSH"/>
</dbReference>
<evidence type="ECO:0000259" key="5">
    <source>
        <dbReference type="Pfam" id="PF25917"/>
    </source>
</evidence>
<keyword evidence="7" id="KW-1185">Reference proteome</keyword>
<dbReference type="NCBIfam" id="TIGR01730">
    <property type="entry name" value="RND_mfp"/>
    <property type="match status" value="1"/>
</dbReference>
<evidence type="ECO:0000313" key="7">
    <source>
        <dbReference type="Proteomes" id="UP000536442"/>
    </source>
</evidence>
<feature type="chain" id="PRO_5032835467" evidence="4">
    <location>
        <begin position="18"/>
        <end position="376"/>
    </location>
</feature>
<dbReference type="GO" id="GO:1990281">
    <property type="term" value="C:efflux pump complex"/>
    <property type="evidence" value="ECO:0007669"/>
    <property type="project" value="TreeGrafter"/>
</dbReference>
<gene>
    <name evidence="6" type="ORF">HLV39_09530</name>
</gene>
<evidence type="ECO:0000256" key="2">
    <source>
        <dbReference type="ARBA" id="ARBA00023054"/>
    </source>
</evidence>
<dbReference type="Pfam" id="PF25917">
    <property type="entry name" value="BSH_RND"/>
    <property type="match status" value="1"/>
</dbReference>
<proteinExistence type="inferred from homology"/>
<evidence type="ECO:0000256" key="3">
    <source>
        <dbReference type="SAM" id="Coils"/>
    </source>
</evidence>
<organism evidence="6 7">
    <name type="scientific">Marinobacter adhaerens</name>
    <dbReference type="NCBI Taxonomy" id="1033846"/>
    <lineage>
        <taxon>Bacteria</taxon>
        <taxon>Pseudomonadati</taxon>
        <taxon>Pseudomonadota</taxon>
        <taxon>Gammaproteobacteria</taxon>
        <taxon>Pseudomonadales</taxon>
        <taxon>Marinobacteraceae</taxon>
        <taxon>Marinobacter</taxon>
    </lineage>
</organism>
<evidence type="ECO:0000313" key="6">
    <source>
        <dbReference type="EMBL" id="NWN91731.1"/>
    </source>
</evidence>
<dbReference type="Proteomes" id="UP000536442">
    <property type="component" value="Unassembled WGS sequence"/>
</dbReference>
<protein>
    <submittedName>
        <fullName evidence="6">Efflux RND transporter periplasmic adaptor subunit</fullName>
    </submittedName>
</protein>
<dbReference type="SUPFAM" id="SSF111369">
    <property type="entry name" value="HlyD-like secretion proteins"/>
    <property type="match status" value="1"/>
</dbReference>
<feature type="coiled-coil region" evidence="3">
    <location>
        <begin position="101"/>
        <end position="166"/>
    </location>
</feature>
<dbReference type="PANTHER" id="PTHR30469">
    <property type="entry name" value="MULTIDRUG RESISTANCE PROTEIN MDTA"/>
    <property type="match status" value="1"/>
</dbReference>
<keyword evidence="4" id="KW-0732">Signal</keyword>
<dbReference type="PROSITE" id="PS51257">
    <property type="entry name" value="PROKAR_LIPOPROTEIN"/>
    <property type="match status" value="1"/>
</dbReference>
<dbReference type="PANTHER" id="PTHR30469:SF15">
    <property type="entry name" value="HLYD FAMILY OF SECRETION PROTEINS"/>
    <property type="match status" value="1"/>
</dbReference>
<comment type="caution">
    <text evidence="6">The sequence shown here is derived from an EMBL/GenBank/DDBJ whole genome shotgun (WGS) entry which is preliminary data.</text>
</comment>
<dbReference type="InterPro" id="IPR006143">
    <property type="entry name" value="RND_pump_MFP"/>
</dbReference>
<evidence type="ECO:0000256" key="1">
    <source>
        <dbReference type="ARBA" id="ARBA00009477"/>
    </source>
</evidence>
<name>A0A851I0M4_9GAMM</name>
<reference evidence="6 7" key="1">
    <citation type="submission" date="2020-03" db="EMBL/GenBank/DDBJ databases">
        <title>Metagenomic, metatranscriptomic, and metabolomic analyses revealed the key microbes and metabolic features during the fermentation of ganjang, Korean traditional soy sauce.</title>
        <authorList>
            <person name="Chun B.H."/>
            <person name="Jeon C.O."/>
        </authorList>
    </citation>
    <scope>NUCLEOTIDE SEQUENCE [LARGE SCALE GENOMIC DNA]</scope>
    <source>
        <strain evidence="6 7">KG14</strain>
    </source>
</reference>
<dbReference type="Gene3D" id="1.10.287.470">
    <property type="entry name" value="Helix hairpin bin"/>
    <property type="match status" value="1"/>
</dbReference>
<feature type="domain" description="Multidrug resistance protein MdtA-like barrel-sandwich hybrid" evidence="5">
    <location>
        <begin position="64"/>
        <end position="196"/>
    </location>
</feature>
<dbReference type="AlphaFoldDB" id="A0A851I0M4"/>
<feature type="signal peptide" evidence="4">
    <location>
        <begin position="1"/>
        <end position="17"/>
    </location>
</feature>
<keyword evidence="2 3" id="KW-0175">Coiled coil</keyword>
<accession>A0A851I0M4</accession>
<comment type="similarity">
    <text evidence="1">Belongs to the membrane fusion protein (MFP) (TC 8.A.1) family.</text>
</comment>
<dbReference type="Gene3D" id="2.40.420.20">
    <property type="match status" value="1"/>
</dbReference>
<dbReference type="Gene3D" id="2.40.30.170">
    <property type="match status" value="1"/>
</dbReference>
<dbReference type="GO" id="GO:0015562">
    <property type="term" value="F:efflux transmembrane transporter activity"/>
    <property type="evidence" value="ECO:0007669"/>
    <property type="project" value="TreeGrafter"/>
</dbReference>
<sequence>MTVFTRVLMLLTPLVLTGCFSDTPQTPEPSGQMPQVTVTEIQPWQQPASKVLPGVVRPGKRAVLSTRVAGTLISVNVEPGDTVEAGDLLAETDAREVNAGIAAARANISAAESAVQQARQDHQRLQRLYEEDLIARVRAEQAQVQLDQLKAKRQQAQSDLEARQSTLSYARITAPFAGQIAETLVDAGSFVGPGTALLVLEAREHLRVDVPVSSQLAASLTPGQLMSVMTESKNPLPAHLTGVIPALENKGTGQRLRLSLQDTQHELAPGQVVSVLVPDGHRQEQSRQNNWVGLPEEALIRRGQLTGALVVKKTEGSFAVHLTWVTTVNPPGNNTHLIPVTEGLAAGDRVVLNPSAELQDGQSVTIALTGSENGGQ</sequence>